<dbReference type="EMBL" id="DXAJ01000102">
    <property type="protein sequence ID" value="HJA03076.1"/>
    <property type="molecule type" value="Genomic_DNA"/>
</dbReference>
<reference evidence="2" key="2">
    <citation type="submission" date="2021-04" db="EMBL/GenBank/DDBJ databases">
        <authorList>
            <person name="Gilroy R."/>
        </authorList>
    </citation>
    <scope>NUCLEOTIDE SEQUENCE</scope>
    <source>
        <strain evidence="2">CHK156-179</strain>
    </source>
</reference>
<reference evidence="2" key="1">
    <citation type="journal article" date="2021" name="PeerJ">
        <title>Extensive microbial diversity within the chicken gut microbiome revealed by metagenomics and culture.</title>
        <authorList>
            <person name="Gilroy R."/>
            <person name="Ravi A."/>
            <person name="Getino M."/>
            <person name="Pursley I."/>
            <person name="Horton D.L."/>
            <person name="Alikhan N.F."/>
            <person name="Baker D."/>
            <person name="Gharbi K."/>
            <person name="Hall N."/>
            <person name="Watson M."/>
            <person name="Adriaenssens E.M."/>
            <person name="Foster-Nyarko E."/>
            <person name="Jarju S."/>
            <person name="Secka A."/>
            <person name="Antonio M."/>
            <person name="Oren A."/>
            <person name="Chaudhuri R.R."/>
            <person name="La Ragione R."/>
            <person name="Hildebrand F."/>
            <person name="Pallen M.J."/>
        </authorList>
    </citation>
    <scope>NUCLEOTIDE SEQUENCE</scope>
    <source>
        <strain evidence="2">CHK156-179</strain>
    </source>
</reference>
<proteinExistence type="predicted"/>
<gene>
    <name evidence="2" type="ORF">H9797_06870</name>
</gene>
<evidence type="ECO:0000256" key="1">
    <source>
        <dbReference type="SAM" id="MobiDB-lite"/>
    </source>
</evidence>
<dbReference type="AlphaFoldDB" id="A0A9D2KG87"/>
<name>A0A9D2KG87_9FIRM</name>
<feature type="region of interest" description="Disordered" evidence="1">
    <location>
        <begin position="129"/>
        <end position="223"/>
    </location>
</feature>
<evidence type="ECO:0000313" key="3">
    <source>
        <dbReference type="Proteomes" id="UP000824221"/>
    </source>
</evidence>
<dbReference type="Proteomes" id="UP000824221">
    <property type="component" value="Unassembled WGS sequence"/>
</dbReference>
<sequence length="345" mass="37313">MAYEKKLCILKQIGKGFTADGMPLMGAVYAERLGSDLTLTPRIAGLAPLREGRYALAAVVGRKEYCLELKGSTALRVPACPSLENGFAVLLCFVKEEIEPVAFGSCGSAPSDYKQLVEIFRSLPGERVSFSSPAPARRAEKSEEDEGQRIPPVPLPPTGVPGVPGPNTPFAPGVPLPSGPSDKPLPPETPPEEDEPLPRAPEDVSPEASGNAPPRDDYDDEALAGKNYYSSPEAIPETPPEASPRALTYFESIRPRMEEAFQKGTPDTRLCRALPHSEWTLWEGALLGIVYHLGVPRYVCLAVEAQGELPREMEERAVFVPSSPYSDDEGFFVAFQDAATGEFVK</sequence>
<organism evidence="2 3">
    <name type="scientific">Candidatus Gallimonas gallistercoris</name>
    <dbReference type="NCBI Taxonomy" id="2838602"/>
    <lineage>
        <taxon>Bacteria</taxon>
        <taxon>Bacillati</taxon>
        <taxon>Bacillota</taxon>
        <taxon>Clostridia</taxon>
        <taxon>Candidatus Gallimonas</taxon>
    </lineage>
</organism>
<feature type="compositionally biased region" description="Pro residues" evidence="1">
    <location>
        <begin position="151"/>
        <end position="189"/>
    </location>
</feature>
<evidence type="ECO:0000313" key="2">
    <source>
        <dbReference type="EMBL" id="HJA03076.1"/>
    </source>
</evidence>
<comment type="caution">
    <text evidence="2">The sequence shown here is derived from an EMBL/GenBank/DDBJ whole genome shotgun (WGS) entry which is preliminary data.</text>
</comment>
<protein>
    <submittedName>
        <fullName evidence="2">Uncharacterized protein</fullName>
    </submittedName>
</protein>
<accession>A0A9D2KG87</accession>